<feature type="binding site" evidence="12">
    <location>
        <position position="349"/>
    </location>
    <ligand>
        <name>[4Fe-4S] cluster</name>
        <dbReference type="ChEBI" id="CHEBI:49883"/>
    </ligand>
</feature>
<evidence type="ECO:0000256" key="1">
    <source>
        <dbReference type="ARBA" id="ARBA00000491"/>
    </source>
</evidence>
<evidence type="ECO:0000256" key="6">
    <source>
        <dbReference type="ARBA" id="ARBA00022605"/>
    </source>
</evidence>
<comment type="pathway">
    <text evidence="3 12">Amino-acid biosynthesis; L-leucine biosynthesis; L-leucine from 3-methyl-2-oxobutanoate: step 2/4.</text>
</comment>
<dbReference type="Proteomes" id="UP001500221">
    <property type="component" value="Unassembled WGS sequence"/>
</dbReference>
<feature type="binding site" evidence="12">
    <location>
        <position position="412"/>
    </location>
    <ligand>
        <name>[4Fe-4S] cluster</name>
        <dbReference type="ChEBI" id="CHEBI:49883"/>
    </ligand>
</feature>
<protein>
    <recommendedName>
        <fullName evidence="12">3-isopropylmalate dehydratase large subunit</fullName>
        <ecNumber evidence="12">4.2.1.33</ecNumber>
    </recommendedName>
    <alternativeName>
        <fullName evidence="12">Alpha-IPM isomerase</fullName>
        <shortName evidence="12">IPMI</shortName>
    </alternativeName>
    <alternativeName>
        <fullName evidence="12">Isopropylmalate isomerase</fullName>
    </alternativeName>
</protein>
<feature type="domain" description="Aconitase/3-isopropylmalate dehydratase large subunit alpha/beta/alpha" evidence="14">
    <location>
        <begin position="7"/>
        <end position="459"/>
    </location>
</feature>
<dbReference type="CDD" id="cd01583">
    <property type="entry name" value="IPMI"/>
    <property type="match status" value="1"/>
</dbReference>
<dbReference type="PANTHER" id="PTHR43822">
    <property type="entry name" value="HOMOACONITASE, MITOCHONDRIAL-RELATED"/>
    <property type="match status" value="1"/>
</dbReference>
<dbReference type="InterPro" id="IPR033941">
    <property type="entry name" value="IPMI_cat"/>
</dbReference>
<dbReference type="Pfam" id="PF00330">
    <property type="entry name" value="Aconitase"/>
    <property type="match status" value="1"/>
</dbReference>
<dbReference type="InterPro" id="IPR015931">
    <property type="entry name" value="Acnase/IPM_dHydase_lsu_aba_1/3"/>
</dbReference>
<evidence type="ECO:0000256" key="2">
    <source>
        <dbReference type="ARBA" id="ARBA00002695"/>
    </source>
</evidence>
<dbReference type="InterPro" id="IPR018136">
    <property type="entry name" value="Aconitase_4Fe-4S_BS"/>
</dbReference>
<keyword evidence="5 12" id="KW-0004">4Fe-4S</keyword>
<evidence type="ECO:0000259" key="14">
    <source>
        <dbReference type="Pfam" id="PF00330"/>
    </source>
</evidence>
<gene>
    <name evidence="12 15" type="primary">leuC</name>
    <name evidence="15" type="ORF">GCM10023340_27660</name>
</gene>
<comment type="catalytic activity">
    <reaction evidence="1 12">
        <text>(2R,3S)-3-isopropylmalate = (2S)-2-isopropylmalate</text>
        <dbReference type="Rhea" id="RHEA:32287"/>
        <dbReference type="ChEBI" id="CHEBI:1178"/>
        <dbReference type="ChEBI" id="CHEBI:35121"/>
        <dbReference type="EC" id="4.2.1.33"/>
    </reaction>
</comment>
<feature type="region of interest" description="Disordered" evidence="13">
    <location>
        <begin position="420"/>
        <end position="441"/>
    </location>
</feature>
<dbReference type="InterPro" id="IPR004430">
    <property type="entry name" value="3-IsopropMal_deHydase_lsu"/>
</dbReference>
<keyword evidence="6 12" id="KW-0028">Amino-acid biosynthesis</keyword>
<evidence type="ECO:0000256" key="7">
    <source>
        <dbReference type="ARBA" id="ARBA00022723"/>
    </source>
</evidence>
<proteinExistence type="inferred from homology"/>
<dbReference type="InterPro" id="IPR050067">
    <property type="entry name" value="IPM_dehydratase_rel_enz"/>
</dbReference>
<dbReference type="InterPro" id="IPR036008">
    <property type="entry name" value="Aconitase_4Fe-4S_dom"/>
</dbReference>
<evidence type="ECO:0000256" key="11">
    <source>
        <dbReference type="ARBA" id="ARBA00023304"/>
    </source>
</evidence>
<dbReference type="PROSITE" id="PS01244">
    <property type="entry name" value="ACONITASE_2"/>
    <property type="match status" value="1"/>
</dbReference>
<comment type="function">
    <text evidence="2 12">Catalyzes the isomerization between 2-isopropylmalate and 3-isopropylmalate, via the formation of 2-isopropylmaleate.</text>
</comment>
<name>A0ABP9PQV6_9ACTN</name>
<accession>A0ABP9PQV6</accession>
<evidence type="ECO:0000256" key="3">
    <source>
        <dbReference type="ARBA" id="ARBA00004729"/>
    </source>
</evidence>
<dbReference type="InterPro" id="IPR001030">
    <property type="entry name" value="Acoase/IPM_deHydtase_lsu_aba"/>
</dbReference>
<dbReference type="PROSITE" id="PS00450">
    <property type="entry name" value="ACONITASE_1"/>
    <property type="match status" value="1"/>
</dbReference>
<evidence type="ECO:0000313" key="16">
    <source>
        <dbReference type="Proteomes" id="UP001500221"/>
    </source>
</evidence>
<keyword evidence="4 12" id="KW-0432">Leucine biosynthesis</keyword>
<keyword evidence="10 12" id="KW-0456">Lyase</keyword>
<organism evidence="15 16">
    <name type="scientific">Nocardioides marinquilinus</name>
    <dbReference type="NCBI Taxonomy" id="1210400"/>
    <lineage>
        <taxon>Bacteria</taxon>
        <taxon>Bacillati</taxon>
        <taxon>Actinomycetota</taxon>
        <taxon>Actinomycetes</taxon>
        <taxon>Propionibacteriales</taxon>
        <taxon>Nocardioidaceae</taxon>
        <taxon>Nocardioides</taxon>
    </lineage>
</organism>
<feature type="binding site" evidence="12">
    <location>
        <position position="409"/>
    </location>
    <ligand>
        <name>[4Fe-4S] cluster</name>
        <dbReference type="ChEBI" id="CHEBI:49883"/>
    </ligand>
</feature>
<dbReference type="PANTHER" id="PTHR43822:SF9">
    <property type="entry name" value="3-ISOPROPYLMALATE DEHYDRATASE"/>
    <property type="match status" value="1"/>
</dbReference>
<reference evidence="16" key="1">
    <citation type="journal article" date="2019" name="Int. J. Syst. Evol. Microbiol.">
        <title>The Global Catalogue of Microorganisms (GCM) 10K type strain sequencing project: providing services to taxonomists for standard genome sequencing and annotation.</title>
        <authorList>
            <consortium name="The Broad Institute Genomics Platform"/>
            <consortium name="The Broad Institute Genome Sequencing Center for Infectious Disease"/>
            <person name="Wu L."/>
            <person name="Ma J."/>
        </authorList>
    </citation>
    <scope>NUCLEOTIDE SEQUENCE [LARGE SCALE GENOMIC DNA]</scope>
    <source>
        <strain evidence="16">JCM 18459</strain>
    </source>
</reference>
<evidence type="ECO:0000256" key="8">
    <source>
        <dbReference type="ARBA" id="ARBA00023004"/>
    </source>
</evidence>
<keyword evidence="16" id="KW-1185">Reference proteome</keyword>
<sequence length="470" mass="50189">MGKTLAEKVWDEHVVRPGGDDGGPDLLYIDLHLVHEVTSPQAFDGLRLAGRRVRRPDLTLATEDHNVPTLDWDKPIADPVSRTQVETLRRNAEEFGVRLHPLGDIEQGIVHVVGPQLGLTQPGMTIVCGDSHTSTHGAFGALAFGIGTSEVEHVLATQTLPQARPKMMAVTVEGSLPDGVTAKDLVLTLIAHTGTGGGQGYIVEYRGPAIEALSMEGRMTVCNMSIEWGAKAGLIAPDQTTFDYLQGRPSAPQGADWDAAVEHWTGLRTDPDAVFDEEIVLDASTMTPFVTWGTNPGQGVPLGASVPSPEDFDDDQDRVAAEKALEYMALEAGTPMREIKVDTVFVGSCTNGRIEDLRLAAEIVRGRQVDESTRLLVVPGSVRVRLQAEDEGLDVIFKDAGAEWRGAGCSMCLGMNPDTLAPGERSASTSNRNFEGRQGKGGRTHLVSIPVAAATAIRGTLSSPADLEAL</sequence>
<evidence type="ECO:0000256" key="4">
    <source>
        <dbReference type="ARBA" id="ARBA00022430"/>
    </source>
</evidence>
<dbReference type="HAMAP" id="MF_01026">
    <property type="entry name" value="LeuC_type1"/>
    <property type="match status" value="1"/>
</dbReference>
<evidence type="ECO:0000256" key="9">
    <source>
        <dbReference type="ARBA" id="ARBA00023014"/>
    </source>
</evidence>
<comment type="cofactor">
    <cofactor evidence="12">
        <name>[4Fe-4S] cluster</name>
        <dbReference type="ChEBI" id="CHEBI:49883"/>
    </cofactor>
    <text evidence="12">Binds 1 [4Fe-4S] cluster per subunit.</text>
</comment>
<keyword evidence="8 12" id="KW-0408">Iron</keyword>
<comment type="subunit">
    <text evidence="12">Heterodimer of LeuC and LeuD.</text>
</comment>
<dbReference type="NCBIfam" id="TIGR00170">
    <property type="entry name" value="leuC"/>
    <property type="match status" value="1"/>
</dbReference>
<keyword evidence="9 12" id="KW-0411">Iron-sulfur</keyword>
<dbReference type="PRINTS" id="PR00415">
    <property type="entry name" value="ACONITASE"/>
</dbReference>
<dbReference type="SUPFAM" id="SSF53732">
    <property type="entry name" value="Aconitase iron-sulfur domain"/>
    <property type="match status" value="1"/>
</dbReference>
<dbReference type="NCBIfam" id="NF009116">
    <property type="entry name" value="PRK12466.1"/>
    <property type="match status" value="1"/>
</dbReference>
<evidence type="ECO:0000256" key="10">
    <source>
        <dbReference type="ARBA" id="ARBA00023239"/>
    </source>
</evidence>
<keyword evidence="11 12" id="KW-0100">Branched-chain amino acid biosynthesis</keyword>
<dbReference type="EMBL" id="BAABKG010000003">
    <property type="protein sequence ID" value="GAA5150473.1"/>
    <property type="molecule type" value="Genomic_DNA"/>
</dbReference>
<comment type="similarity">
    <text evidence="12">Belongs to the aconitase/IPM isomerase family. LeuC type 1 subfamily.</text>
</comment>
<evidence type="ECO:0000256" key="5">
    <source>
        <dbReference type="ARBA" id="ARBA00022485"/>
    </source>
</evidence>
<dbReference type="RefSeq" id="WP_345459432.1">
    <property type="nucleotide sequence ID" value="NZ_BAABKG010000003.1"/>
</dbReference>
<evidence type="ECO:0000313" key="15">
    <source>
        <dbReference type="EMBL" id="GAA5150473.1"/>
    </source>
</evidence>
<dbReference type="Gene3D" id="3.30.499.10">
    <property type="entry name" value="Aconitase, domain 3"/>
    <property type="match status" value="2"/>
</dbReference>
<comment type="caution">
    <text evidence="15">The sequence shown here is derived from an EMBL/GenBank/DDBJ whole genome shotgun (WGS) entry which is preliminary data.</text>
</comment>
<dbReference type="EC" id="4.2.1.33" evidence="12"/>
<evidence type="ECO:0000256" key="12">
    <source>
        <dbReference type="HAMAP-Rule" id="MF_01026"/>
    </source>
</evidence>
<keyword evidence="7 12" id="KW-0479">Metal-binding</keyword>
<dbReference type="NCBIfam" id="NF004016">
    <property type="entry name" value="PRK05478.1"/>
    <property type="match status" value="1"/>
</dbReference>
<evidence type="ECO:0000256" key="13">
    <source>
        <dbReference type="SAM" id="MobiDB-lite"/>
    </source>
</evidence>